<protein>
    <recommendedName>
        <fullName evidence="3">DUF4145 domain-containing protein</fullName>
    </recommendedName>
</protein>
<dbReference type="InterPro" id="IPR007761">
    <property type="entry name" value="MtlR-like"/>
</dbReference>
<dbReference type="RefSeq" id="WP_107252459.1">
    <property type="nucleotide sequence ID" value="NZ_PYOC01000001.1"/>
</dbReference>
<dbReference type="AlphaFoldDB" id="A0A2T3LER5"/>
<accession>A0A2T3LER5</accession>
<name>A0A2T3LER5_9GAMM</name>
<dbReference type="InterPro" id="IPR038026">
    <property type="entry name" value="MtlR-like_sf"/>
</dbReference>
<dbReference type="PANTHER" id="PTHR37941">
    <property type="entry name" value="FUMARASE E-RELATED"/>
    <property type="match status" value="1"/>
</dbReference>
<comment type="caution">
    <text evidence="1">The sequence shown here is derived from an EMBL/GenBank/DDBJ whole genome shotgun (WGS) entry which is preliminary data.</text>
</comment>
<evidence type="ECO:0008006" key="3">
    <source>
        <dbReference type="Google" id="ProtNLM"/>
    </source>
</evidence>
<proteinExistence type="predicted"/>
<dbReference type="SUPFAM" id="SSF158668">
    <property type="entry name" value="MtlR-like"/>
    <property type="match status" value="1"/>
</dbReference>
<dbReference type="Proteomes" id="UP000241803">
    <property type="component" value="Unassembled WGS sequence"/>
</dbReference>
<dbReference type="Gene3D" id="1.20.120.330">
    <property type="entry name" value="Nucleotidyltransferases domain 2"/>
    <property type="match status" value="1"/>
</dbReference>
<evidence type="ECO:0000313" key="2">
    <source>
        <dbReference type="Proteomes" id="UP000241803"/>
    </source>
</evidence>
<organism evidence="1 2">
    <name type="scientific">Photobacterium indicum</name>
    <dbReference type="NCBI Taxonomy" id="81447"/>
    <lineage>
        <taxon>Bacteria</taxon>
        <taxon>Pseudomonadati</taxon>
        <taxon>Pseudomonadota</taxon>
        <taxon>Gammaproteobacteria</taxon>
        <taxon>Vibrionales</taxon>
        <taxon>Vibrionaceae</taxon>
        <taxon>Photobacterium</taxon>
    </lineage>
</organism>
<sequence length="195" mass="22557">MGKQKLSESFGFIGFALSEDEMIWQGKFAKEVNNETVRGSVLNIASFIDELLSNLLKAYFPNENKAENLLSSLDGCLSTIIYKANIASALGLIKDKELDNIKHIARIRNLFAHKWDGLSFDDEDVIKSVRKLNNRVLDQLEYTHKAKFNFVCGQIIQELIQRKYYAENIKKHLPKEYKYLDELSHEERVKLVEQN</sequence>
<evidence type="ECO:0000313" key="1">
    <source>
        <dbReference type="EMBL" id="PSV49856.1"/>
    </source>
</evidence>
<dbReference type="GO" id="GO:0045892">
    <property type="term" value="P:negative regulation of DNA-templated transcription"/>
    <property type="evidence" value="ECO:0007669"/>
    <property type="project" value="TreeGrafter"/>
</dbReference>
<gene>
    <name evidence="1" type="ORF">C9J47_04710</name>
</gene>
<reference evidence="1 2" key="1">
    <citation type="submission" date="2018-03" db="EMBL/GenBank/DDBJ databases">
        <title>Whole genome sequencing of Histamine producing bacteria.</title>
        <authorList>
            <person name="Butler K."/>
        </authorList>
    </citation>
    <scope>NUCLEOTIDE SEQUENCE [LARGE SCALE GENOMIC DNA]</scope>
    <source>
        <strain evidence="1 2">ATCC 19614</strain>
    </source>
</reference>
<dbReference type="EMBL" id="PYOC01000001">
    <property type="protein sequence ID" value="PSV49856.1"/>
    <property type="molecule type" value="Genomic_DNA"/>
</dbReference>
<dbReference type="PANTHER" id="PTHR37941:SF1">
    <property type="entry name" value="FUMARASE E-RELATED"/>
    <property type="match status" value="1"/>
</dbReference>
<keyword evidence="2" id="KW-1185">Reference proteome</keyword>